<accession>A0ABY3WGH9</accession>
<feature type="compositionally biased region" description="Polar residues" evidence="1">
    <location>
        <begin position="580"/>
        <end position="590"/>
    </location>
</feature>
<feature type="region of interest" description="Disordered" evidence="1">
    <location>
        <begin position="580"/>
        <end position="620"/>
    </location>
</feature>
<dbReference type="SUPFAM" id="SSF54001">
    <property type="entry name" value="Cysteine proteinases"/>
    <property type="match status" value="1"/>
</dbReference>
<evidence type="ECO:0000259" key="3">
    <source>
        <dbReference type="SMART" id="SM00460"/>
    </source>
</evidence>
<evidence type="ECO:0000313" key="5">
    <source>
        <dbReference type="Proteomes" id="UP000829069"/>
    </source>
</evidence>
<proteinExistence type="predicted"/>
<feature type="transmembrane region" description="Helical" evidence="2">
    <location>
        <begin position="85"/>
        <end position="109"/>
    </location>
</feature>
<dbReference type="Pfam" id="PF11992">
    <property type="entry name" value="TgpA_N"/>
    <property type="match status" value="1"/>
</dbReference>
<dbReference type="Proteomes" id="UP000829069">
    <property type="component" value="Chromosome"/>
</dbReference>
<dbReference type="EMBL" id="CP093326">
    <property type="protein sequence ID" value="UNK47663.1"/>
    <property type="molecule type" value="Genomic_DNA"/>
</dbReference>
<sequence length="791" mass="82578">MLERPTGRRTPGASGRGGGRPPSPGFAPWLMSTAVAVAVLLTAANLHGVLEGWSWLFQVAVTVCSIEAATGLARRLDWPPLTGALLGLAALVMSVNAMFLAPTSFLGIIPGPGTFAALDPMLEDARDTVISQVAPVLVNNGIALAACVGVGLIALLVDTLAVPLQMPAISGLGLFGLASVPAMIKPNSIGAAGFLAAAAGYLLLLGCAHWLASDGGGRGRLASAEQLRRASGIAAAGLAAALVLPQAIPGFSSGLFPEGSRLNWGSPTGLNPVVSLGDNLRRPGAFGRMTYATDAEEPLYLRSVTLENLTGARWSPSAFGGNKRTGIDELDVPGVQNLLAAGEVTTTRISTASFTSPWLLAPYAPAQVSGARGQWSWDPSTLNIRGESGTTTANQDYEVRSVKPQLTRDVLRAAEPTNNAVVDPVFSELPDNMPAIVTDTAATVINGLDSPYEQAMAIQTYLRAPGFVYSEQAPVEGGYDQSGFEVVAAFLEEKSGYCIHYAATMAIMARIAGIPSRMAVGYAPGRPTGSVFDDGPGGDLKEFEVDSRDAHAWPELFFSGVGWVAFEPTPSRGVLPAYAQAQTTPGSPTQPEDVLRPTGQPRPATGAAAESAESGSPAPAEDAVLSRQLWSTAAAAVVLCLLLTPLVLRGRRTNRRRTALAAGGTGRRAAVAAWVEAVDTAEDLGWAAAATETPRAFQQRLDDAGVVAGRSAAALSRLRAGYERAAYAAPETPAPDGDNAARWTDVETVKDRLQERAGWRRRLAGLFWPASLFSRRPSGADGRRDDPSYLA</sequence>
<keyword evidence="2" id="KW-1133">Transmembrane helix</keyword>
<organism evidence="4 5">
    <name type="scientific">Arthrobacter sulfonylureivorans</name>
    <dbReference type="NCBI Taxonomy" id="2486855"/>
    <lineage>
        <taxon>Bacteria</taxon>
        <taxon>Bacillati</taxon>
        <taxon>Actinomycetota</taxon>
        <taxon>Actinomycetes</taxon>
        <taxon>Micrococcales</taxon>
        <taxon>Micrococcaceae</taxon>
        <taxon>Arthrobacter</taxon>
    </lineage>
</organism>
<feature type="transmembrane region" description="Helical" evidence="2">
    <location>
        <begin position="26"/>
        <end position="46"/>
    </location>
</feature>
<gene>
    <name evidence="4" type="ORF">MNQ99_13690</name>
</gene>
<feature type="transmembrane region" description="Helical" evidence="2">
    <location>
        <begin position="164"/>
        <end position="184"/>
    </location>
</feature>
<dbReference type="PANTHER" id="PTHR42736:SF1">
    <property type="entry name" value="PROTEIN-GLUTAMINE GAMMA-GLUTAMYLTRANSFERASE"/>
    <property type="match status" value="1"/>
</dbReference>
<dbReference type="Gene3D" id="3.10.620.30">
    <property type="match status" value="1"/>
</dbReference>
<dbReference type="InterPro" id="IPR021878">
    <property type="entry name" value="TgpA_N"/>
</dbReference>
<evidence type="ECO:0000313" key="4">
    <source>
        <dbReference type="EMBL" id="UNK47663.1"/>
    </source>
</evidence>
<feature type="compositionally biased region" description="Low complexity" evidence="1">
    <location>
        <begin position="603"/>
        <end position="620"/>
    </location>
</feature>
<dbReference type="RefSeq" id="WP_241915375.1">
    <property type="nucleotide sequence ID" value="NZ_CP093326.1"/>
</dbReference>
<evidence type="ECO:0000256" key="1">
    <source>
        <dbReference type="SAM" id="MobiDB-lite"/>
    </source>
</evidence>
<reference evidence="4 5" key="1">
    <citation type="submission" date="2022-03" db="EMBL/GenBank/DDBJ databases">
        <title>Isotopic signatures of nitrous oxide derived from detoxification processes.</title>
        <authorList>
            <person name="Behrendt U."/>
            <person name="Buchen C."/>
            <person name="Well R."/>
            <person name="Ulrich A."/>
            <person name="Rohe L."/>
            <person name="Kolb S."/>
            <person name="Schloter M."/>
            <person name="Horn M.A."/>
            <person name="Augustin J."/>
        </authorList>
    </citation>
    <scope>NUCLEOTIDE SEQUENCE [LARGE SCALE GENOMIC DNA]</scope>
    <source>
        <strain evidence="4 5">S4-C24</strain>
    </source>
</reference>
<keyword evidence="5" id="KW-1185">Reference proteome</keyword>
<keyword evidence="2" id="KW-0812">Transmembrane</keyword>
<dbReference type="SMART" id="SM00460">
    <property type="entry name" value="TGc"/>
    <property type="match status" value="1"/>
</dbReference>
<evidence type="ECO:0000256" key="2">
    <source>
        <dbReference type="SAM" id="Phobius"/>
    </source>
</evidence>
<dbReference type="Pfam" id="PF01841">
    <property type="entry name" value="Transglut_core"/>
    <property type="match status" value="1"/>
</dbReference>
<feature type="transmembrane region" description="Helical" evidence="2">
    <location>
        <begin position="629"/>
        <end position="648"/>
    </location>
</feature>
<dbReference type="InterPro" id="IPR052901">
    <property type="entry name" value="Bact_TGase-like"/>
</dbReference>
<feature type="region of interest" description="Disordered" evidence="1">
    <location>
        <begin position="1"/>
        <end position="22"/>
    </location>
</feature>
<feature type="domain" description="Transglutaminase-like" evidence="3">
    <location>
        <begin position="490"/>
        <end position="570"/>
    </location>
</feature>
<keyword evidence="2" id="KW-0472">Membrane</keyword>
<name>A0ABY3WGH9_9MICC</name>
<protein>
    <submittedName>
        <fullName evidence="4">DUF3488 and transglutaminase-like domain-containing protein</fullName>
    </submittedName>
</protein>
<dbReference type="InterPro" id="IPR038765">
    <property type="entry name" value="Papain-like_cys_pep_sf"/>
</dbReference>
<dbReference type="PANTHER" id="PTHR42736">
    <property type="entry name" value="PROTEIN-GLUTAMINE GAMMA-GLUTAMYLTRANSFERASE"/>
    <property type="match status" value="1"/>
</dbReference>
<feature type="transmembrane region" description="Helical" evidence="2">
    <location>
        <begin position="129"/>
        <end position="157"/>
    </location>
</feature>
<dbReference type="InterPro" id="IPR002931">
    <property type="entry name" value="Transglutaminase-like"/>
</dbReference>
<feature type="transmembrane region" description="Helical" evidence="2">
    <location>
        <begin position="190"/>
        <end position="212"/>
    </location>
</feature>